<dbReference type="GO" id="GO:0000981">
    <property type="term" value="F:DNA-binding transcription factor activity, RNA polymerase II-specific"/>
    <property type="evidence" value="ECO:0007669"/>
    <property type="project" value="TreeGrafter"/>
</dbReference>
<feature type="compositionally biased region" description="Polar residues" evidence="7">
    <location>
        <begin position="1970"/>
        <end position="1980"/>
    </location>
</feature>
<evidence type="ECO:0000256" key="4">
    <source>
        <dbReference type="ARBA" id="ARBA00023163"/>
    </source>
</evidence>
<evidence type="ECO:0000259" key="9">
    <source>
        <dbReference type="PROSITE" id="PS50888"/>
    </source>
</evidence>
<dbReference type="Gene3D" id="2.60.40.820">
    <property type="entry name" value="Transcription factor, T-box"/>
    <property type="match status" value="1"/>
</dbReference>
<feature type="domain" description="BHLH" evidence="9">
    <location>
        <begin position="1631"/>
        <end position="1680"/>
    </location>
</feature>
<feature type="compositionally biased region" description="Polar residues" evidence="7">
    <location>
        <begin position="1541"/>
        <end position="1560"/>
    </location>
</feature>
<feature type="region of interest" description="Disordered" evidence="7">
    <location>
        <begin position="1835"/>
        <end position="1873"/>
    </location>
</feature>
<feature type="region of interest" description="Disordered" evidence="7">
    <location>
        <begin position="2211"/>
        <end position="2243"/>
    </location>
</feature>
<name>A0A6G1QJV8_CHAAH</name>
<dbReference type="EMBL" id="CM015729">
    <property type="protein sequence ID" value="KAF3702669.1"/>
    <property type="molecule type" value="Genomic_DNA"/>
</dbReference>
<evidence type="ECO:0000313" key="10">
    <source>
        <dbReference type="EMBL" id="KAF3702669.1"/>
    </source>
</evidence>
<proteinExistence type="predicted"/>
<dbReference type="GO" id="GO:0001708">
    <property type="term" value="P:cell fate specification"/>
    <property type="evidence" value="ECO:0007669"/>
    <property type="project" value="TreeGrafter"/>
</dbReference>
<feature type="compositionally biased region" description="Low complexity" evidence="7">
    <location>
        <begin position="1381"/>
        <end position="1406"/>
    </location>
</feature>
<feature type="compositionally biased region" description="Basic and acidic residues" evidence="7">
    <location>
        <begin position="1506"/>
        <end position="1533"/>
    </location>
</feature>
<dbReference type="GO" id="GO:0000978">
    <property type="term" value="F:RNA polymerase II cis-regulatory region sequence-specific DNA binding"/>
    <property type="evidence" value="ECO:0007669"/>
    <property type="project" value="InterPro"/>
</dbReference>
<feature type="region of interest" description="Disordered" evidence="7">
    <location>
        <begin position="780"/>
        <end position="827"/>
    </location>
</feature>
<dbReference type="InterPro" id="IPR011598">
    <property type="entry name" value="bHLH_dom"/>
</dbReference>
<evidence type="ECO:0000256" key="5">
    <source>
        <dbReference type="ARBA" id="ARBA00023242"/>
    </source>
</evidence>
<keyword evidence="5 6" id="KW-0539">Nucleus</keyword>
<feature type="compositionally biased region" description="Polar residues" evidence="7">
    <location>
        <begin position="1989"/>
        <end position="2000"/>
    </location>
</feature>
<dbReference type="InterPro" id="IPR001699">
    <property type="entry name" value="TF_T-box"/>
</dbReference>
<feature type="compositionally biased region" description="Low complexity" evidence="7">
    <location>
        <begin position="469"/>
        <end position="483"/>
    </location>
</feature>
<dbReference type="InterPro" id="IPR046360">
    <property type="entry name" value="T-box_DNA-bd"/>
</dbReference>
<feature type="compositionally biased region" description="Basic residues" evidence="7">
    <location>
        <begin position="2146"/>
        <end position="2158"/>
    </location>
</feature>
<feature type="region of interest" description="Disordered" evidence="7">
    <location>
        <begin position="19"/>
        <end position="50"/>
    </location>
</feature>
<dbReference type="Proteomes" id="UP000503349">
    <property type="component" value="Chromosome 18"/>
</dbReference>
<feature type="compositionally biased region" description="Polar residues" evidence="7">
    <location>
        <begin position="1886"/>
        <end position="1895"/>
    </location>
</feature>
<evidence type="ECO:0000256" key="7">
    <source>
        <dbReference type="SAM" id="MobiDB-lite"/>
    </source>
</evidence>
<feature type="region of interest" description="Disordered" evidence="7">
    <location>
        <begin position="1940"/>
        <end position="2000"/>
    </location>
</feature>
<feature type="region of interest" description="Disordered" evidence="7">
    <location>
        <begin position="2063"/>
        <end position="2195"/>
    </location>
</feature>
<feature type="region of interest" description="Disordered" evidence="7">
    <location>
        <begin position="1193"/>
        <end position="1228"/>
    </location>
</feature>
<evidence type="ECO:0000256" key="3">
    <source>
        <dbReference type="ARBA" id="ARBA00023125"/>
    </source>
</evidence>
<feature type="region of interest" description="Disordered" evidence="7">
    <location>
        <begin position="1488"/>
        <end position="1570"/>
    </location>
</feature>
<dbReference type="Pfam" id="PF00907">
    <property type="entry name" value="T-box"/>
    <property type="match status" value="1"/>
</dbReference>
<dbReference type="CDD" id="cd19682">
    <property type="entry name" value="bHLHzip_MGA_like"/>
    <property type="match status" value="1"/>
</dbReference>
<dbReference type="InterPro" id="IPR032060">
    <property type="entry name" value="MGA_dom"/>
</dbReference>
<keyword evidence="4" id="KW-0804">Transcription</keyword>
<feature type="compositionally biased region" description="Basic and acidic residues" evidence="7">
    <location>
        <begin position="2087"/>
        <end position="2096"/>
    </location>
</feature>
<reference evidence="11" key="2">
    <citation type="submission" date="2019-02" db="EMBL/GenBank/DDBJ databases">
        <title>Opniocepnalus argus Var Kimnra genome.</title>
        <authorList>
            <person name="Zhou C."/>
            <person name="Xiao S."/>
        </authorList>
    </citation>
    <scope>NUCLEOTIDE SEQUENCE [LARGE SCALE GENOMIC DNA]</scope>
</reference>
<keyword evidence="3 6" id="KW-0238">DNA-binding</keyword>
<feature type="compositionally biased region" description="Polar residues" evidence="7">
    <location>
        <begin position="1950"/>
        <end position="1962"/>
    </location>
</feature>
<feature type="region of interest" description="Disordered" evidence="7">
    <location>
        <begin position="1601"/>
        <end position="1632"/>
    </location>
</feature>
<feature type="region of interest" description="Disordered" evidence="7">
    <location>
        <begin position="1885"/>
        <end position="1909"/>
    </location>
</feature>
<dbReference type="InterPro" id="IPR036638">
    <property type="entry name" value="HLH_DNA-bd_sf"/>
</dbReference>
<dbReference type="GO" id="GO:0045893">
    <property type="term" value="P:positive regulation of DNA-templated transcription"/>
    <property type="evidence" value="ECO:0007669"/>
    <property type="project" value="InterPro"/>
</dbReference>
<evidence type="ECO:0000256" key="1">
    <source>
        <dbReference type="ARBA" id="ARBA00022473"/>
    </source>
</evidence>
<feature type="region of interest" description="Disordered" evidence="7">
    <location>
        <begin position="1377"/>
        <end position="1406"/>
    </location>
</feature>
<keyword evidence="11" id="KW-1185">Reference proteome</keyword>
<organism evidence="10 11">
    <name type="scientific">Channa argus</name>
    <name type="common">Northern snakehead</name>
    <name type="synonym">Ophicephalus argus</name>
    <dbReference type="NCBI Taxonomy" id="215402"/>
    <lineage>
        <taxon>Eukaryota</taxon>
        <taxon>Metazoa</taxon>
        <taxon>Chordata</taxon>
        <taxon>Craniata</taxon>
        <taxon>Vertebrata</taxon>
        <taxon>Euteleostomi</taxon>
        <taxon>Actinopterygii</taxon>
        <taxon>Neopterygii</taxon>
        <taxon>Teleostei</taxon>
        <taxon>Neoteleostei</taxon>
        <taxon>Acanthomorphata</taxon>
        <taxon>Anabantaria</taxon>
        <taxon>Anabantiformes</taxon>
        <taxon>Channoidei</taxon>
        <taxon>Channidae</taxon>
        <taxon>Channa</taxon>
    </lineage>
</organism>
<sequence>MPETDSRLTPMEDHHTVEVENGSLTNTPSLGSLTTALSMTPPLQTTTGHNFTSETSVENKAVSMASTDCSSALSSPTEASTAKLAITPATLEGTTEKSPATSLITPVSDSLTCTGKGNVNISEPLPACMSPSTTFGIPELDNDFPAVLTFKGVSVTLENNSVWKQFYSCGTEMILTKQGRRMFPYCRYRLAGLDPERLYSLVLSIGPSDQYRYRWSTSKWEVSGPAEHQAQGLIRAFSHHNSPCKGSEWMGGLVSFYKLKLTNNSQDQDGHMILHSMHRYIPSLHVIPVPDGDVHISDQPVVIGPESMTFTFPQTVFMAVTTYQNFRITQLKINHNPFAKGFREDGNNSRLTRVSTETRTLVKIESQPCVLKPAEPNKSKKRVLDLSKEDHTVSPLSTVQETRLVLKPIMSTSANKDEPYVPCIRGNHALGELVLVQNQPLVEPKKENHNVSVTPELQQGFKIKPKALPMTPTSSSSTPGSLSVYHKRRRRRRRINRHWGNSRGREWKAVTASPTVVHSPSLTVAMQPELDDVEGLLFVSFTTKEALEVHIRDIAANSSSCSSVSQVSLTTSMQLKETVEGISETDEEKIARLEAILLQDLGVLKHRQVIHPMLQEVGLKLSSLDPTKSIDLQYLGVHLPLPPPNLPEQGNATALSTANKALPFISRTGKTSDITKIKGWRNKFLKIKETTKSTKTDGLQKNLSAFCSNMLDEYLESEAQQISERAAAFSTNPEGSVAYELPAKSSSYVKTLDSVLKQRKTFSKFPVGSNRPCPLSHKPLLYSALTSPPPPLASPANPDQASIQQSTASQKQPGAENASPESGYTRLSRYNPRVSQKPTLTCGHNQGMAQRPIVLTKFQFKLLQMETGALNEGLNRTQLTPDRLSVALSVILTKETLPSQVLKVAQFPNHKAARPECGQEFCRLGCVCSSLRHPNKGPLHCQRPECMFGCTCFKRRIIKQTSLGDSEHHTHPVYSMTNMEHVVQPHPGSHVHKLWNRNIQDVDPEPLFVPNGPQSMVISKVPKRSSVKPSTQLIREEDKDPVYKYLESMMTCARVREFNSKPPPVLTIEPKMADPSTATTATKLQKTTTDNFPKQYYRTVSTVKKMGKNTSQEFTTSESEARKQIQIQSGCEWGKDRKMVLDALCRRLNQNTLSQHFYVGPYSIRPFTKIFMRKPSGSLVTYRVHISKQSNISDGEEDGVYDSDEERDTKESFDGDIDAEEDEEDQIEESEMRFGITPFLSGVLPAGKLRARTKPLGCQAYGLIQVNGKSYNQARLLLGSMGSLHPANRLAAYITGRLNAPGKIFHKNSQKPDPTEQNNIEDTLHIKAAGTVVPPVITARKTNDLKTESKIPVQLFQPDTLRKGSVTLLLHSQNSSTINPVQSSASSQRRSVSQIQNSALSSPVSLTVSPSLKTPSFLGQSGTYSFRICPPANQSSNGQNLPGVTLPGGFTLIQLPKPGAKESESVNTTNITDVGKVLLQKDALSEFGQSGTANSDANLLSLDTPNEVKDLPSSLKEEPGSSFEMKCDNKIPSDESDEANNRQVQSNLDITSEDWSSISSDYGGDGDDDEETVDIETVVEVEQRMAIDKMKEAVTKALQQSRDSSDYFGSAREPDIQDEVDNEHDESKGETRRMNHVALERQRRSEQRTLFDKLQTVLKSDPRAPRLRLLSLALKEIRNLVETSKYLEQQKKSLIQMQSVYMKQLSLLSGKSEKLIKNKLKEICERQKIREKTMKWRLYFSNLLQSRAALLQAITPEEKLQPTSLEEPDFFMTPPLALPHKTTALKNVHELMSLLQPKLFKGSAQSHVHTHKLTPLSMQKAVSVPAKHHVTVAPSQVASLKVGQPKSNLQDQQKIRGSQAQISTPNSPSQGSMLPATLQITAAPDATSTLSSKPKTPNPSAHPPQPFTLPLIRSKTGRIILPSSLKPTGKGFYTLTIMNPKQNGEESEPRSSTNIQPSNVDLSKNKEKSLSGSEQPSDSKSILEEDKTTSSNFDSKSSVTAHLKQHNNAAFVNKSSCGPSLPLQAPENSQEAVKVAGLKKKTLAAACLNFRCVRPNPNTVKAEVDPNPPVGRRCRGRPRKNPIPPVSDKEKSAVVEKRRKRVSESKSPVGAEERQCERNAMKEAQKQAEDTPGMVSKVSDNPVPVKRGRGRPPKKKSKLLSPPLAQAGSSFSKSNEDSPIRLSCNFKRPNNKLKTSPAATMLVGDMNASRPITRGALGKDFPSAKKRSWRDIEKELDPELEFD</sequence>
<dbReference type="SUPFAM" id="SSF49417">
    <property type="entry name" value="p53-like transcription factors"/>
    <property type="match status" value="1"/>
</dbReference>
<dbReference type="GO" id="GO:0046983">
    <property type="term" value="F:protein dimerization activity"/>
    <property type="evidence" value="ECO:0007669"/>
    <property type="project" value="InterPro"/>
</dbReference>
<dbReference type="CDD" id="cd20195">
    <property type="entry name" value="T-box_MGA-like"/>
    <property type="match status" value="1"/>
</dbReference>
<feature type="region of interest" description="Disordered" evidence="7">
    <location>
        <begin position="466"/>
        <end position="490"/>
    </location>
</feature>
<dbReference type="GO" id="GO:0005634">
    <property type="term" value="C:nucleus"/>
    <property type="evidence" value="ECO:0007669"/>
    <property type="project" value="UniProtKB-SubCell"/>
</dbReference>
<comment type="caution">
    <text evidence="6">Lacks conserved residue(s) required for the propagation of feature annotation.</text>
</comment>
<evidence type="ECO:0000313" key="11">
    <source>
        <dbReference type="Proteomes" id="UP000503349"/>
    </source>
</evidence>
<dbReference type="PROSITE" id="PS50252">
    <property type="entry name" value="TBOX_3"/>
    <property type="match status" value="1"/>
</dbReference>
<dbReference type="GO" id="GO:0000785">
    <property type="term" value="C:chromatin"/>
    <property type="evidence" value="ECO:0007669"/>
    <property type="project" value="TreeGrafter"/>
</dbReference>
<dbReference type="SUPFAM" id="SSF47459">
    <property type="entry name" value="HLH, helix-loop-helix DNA-binding domain"/>
    <property type="match status" value="1"/>
</dbReference>
<accession>A0A6G1QJV8</accession>
<dbReference type="PANTHER" id="PTHR11267:SF104">
    <property type="entry name" value="T-BOX TRANSCRIPTION FACTOR TBX1"/>
    <property type="match status" value="1"/>
</dbReference>
<feature type="compositionally biased region" description="Polar residues" evidence="7">
    <location>
        <begin position="799"/>
        <end position="812"/>
    </location>
</feature>
<feature type="compositionally biased region" description="Acidic residues" evidence="7">
    <location>
        <begin position="1214"/>
        <end position="1228"/>
    </location>
</feature>
<dbReference type="SMART" id="SM00425">
    <property type="entry name" value="TBOX"/>
    <property type="match status" value="1"/>
</dbReference>
<dbReference type="PRINTS" id="PR00937">
    <property type="entry name" value="TBOX"/>
</dbReference>
<protein>
    <submittedName>
        <fullName evidence="10">MAX gene-associated protein MAX dimerization protein 5</fullName>
    </submittedName>
</protein>
<reference evidence="10 11" key="1">
    <citation type="submission" date="2019-02" db="EMBL/GenBank/DDBJ databases">
        <title>Opniocepnalus argus genome.</title>
        <authorList>
            <person name="Zhou C."/>
            <person name="Xiao S."/>
        </authorList>
    </citation>
    <scope>NUCLEOTIDE SEQUENCE [LARGE SCALE GENOMIC DNA]</scope>
    <source>
        <strain evidence="10">OARG1902GOOAL</strain>
        <tissue evidence="10">Muscle</tissue>
    </source>
</reference>
<feature type="compositionally biased region" description="Polar residues" evidence="7">
    <location>
        <begin position="1488"/>
        <end position="1504"/>
    </location>
</feature>
<feature type="domain" description="T-box" evidence="8">
    <location>
        <begin position="157"/>
        <end position="344"/>
    </location>
</feature>
<feature type="compositionally biased region" description="Pro residues" evidence="7">
    <location>
        <begin position="1896"/>
        <end position="1907"/>
    </location>
</feature>
<dbReference type="Pfam" id="PF16059">
    <property type="entry name" value="MGA_dom"/>
    <property type="match status" value="1"/>
</dbReference>
<dbReference type="InterPro" id="IPR036960">
    <property type="entry name" value="T-box_sf"/>
</dbReference>
<comment type="subcellular location">
    <subcellularLocation>
        <location evidence="6">Nucleus</location>
    </subcellularLocation>
</comment>
<evidence type="ECO:0000256" key="6">
    <source>
        <dbReference type="PROSITE-ProRule" id="PRU00201"/>
    </source>
</evidence>
<dbReference type="Gene3D" id="4.10.280.10">
    <property type="entry name" value="Helix-loop-helix DNA-binding domain"/>
    <property type="match status" value="1"/>
</dbReference>
<evidence type="ECO:0000256" key="2">
    <source>
        <dbReference type="ARBA" id="ARBA00023015"/>
    </source>
</evidence>
<gene>
    <name evidence="10" type="ORF">EXN66_Car018357</name>
</gene>
<feature type="compositionally biased region" description="Basic and acidic residues" evidence="7">
    <location>
        <begin position="2111"/>
        <end position="2129"/>
    </location>
</feature>
<dbReference type="PROSITE" id="PS50888">
    <property type="entry name" value="BHLH"/>
    <property type="match status" value="1"/>
</dbReference>
<feature type="compositionally biased region" description="Polar residues" evidence="7">
    <location>
        <begin position="1845"/>
        <end position="1872"/>
    </location>
</feature>
<feature type="compositionally biased region" description="Acidic residues" evidence="7">
    <location>
        <begin position="1194"/>
        <end position="1206"/>
    </location>
</feature>
<feature type="compositionally biased region" description="Polar residues" evidence="7">
    <location>
        <begin position="22"/>
        <end position="50"/>
    </location>
</feature>
<dbReference type="PANTHER" id="PTHR11267">
    <property type="entry name" value="T-BOX PROTEIN-RELATED"/>
    <property type="match status" value="1"/>
</dbReference>
<keyword evidence="1" id="KW-0217">Developmental protein</keyword>
<dbReference type="InterPro" id="IPR008967">
    <property type="entry name" value="p53-like_TF_DNA-bd_sf"/>
</dbReference>
<keyword evidence="2" id="KW-0805">Transcription regulation</keyword>
<evidence type="ECO:0000259" key="8">
    <source>
        <dbReference type="PROSITE" id="PS50252"/>
    </source>
</evidence>